<gene>
    <name evidence="2" type="ORF">IAB81_03575</name>
</gene>
<dbReference type="SUPFAM" id="SSF51445">
    <property type="entry name" value="(Trans)glycosidases"/>
    <property type="match status" value="1"/>
</dbReference>
<evidence type="ECO:0000313" key="2">
    <source>
        <dbReference type="EMBL" id="MBO8472691.1"/>
    </source>
</evidence>
<name>A0A9D9IJG1_9BACT</name>
<comment type="caution">
    <text evidence="2">The sequence shown here is derived from an EMBL/GenBank/DDBJ whole genome shotgun (WGS) entry which is preliminary data.</text>
</comment>
<dbReference type="InterPro" id="IPR017853">
    <property type="entry name" value="GH"/>
</dbReference>
<evidence type="ECO:0000313" key="3">
    <source>
        <dbReference type="Proteomes" id="UP000823604"/>
    </source>
</evidence>
<dbReference type="PANTHER" id="PTHR10357">
    <property type="entry name" value="ALPHA-AMYLASE FAMILY MEMBER"/>
    <property type="match status" value="1"/>
</dbReference>
<dbReference type="Gene3D" id="3.20.20.80">
    <property type="entry name" value="Glycosidases"/>
    <property type="match status" value="2"/>
</dbReference>
<feature type="domain" description="Glycosyl hydrolase family 13 catalytic" evidence="1">
    <location>
        <begin position="8"/>
        <end position="426"/>
    </location>
</feature>
<dbReference type="GO" id="GO:0004556">
    <property type="term" value="F:alpha-amylase activity"/>
    <property type="evidence" value="ECO:0007669"/>
    <property type="project" value="TreeGrafter"/>
</dbReference>
<dbReference type="AlphaFoldDB" id="A0A9D9IJG1"/>
<reference evidence="2" key="1">
    <citation type="submission" date="2020-10" db="EMBL/GenBank/DDBJ databases">
        <authorList>
            <person name="Gilroy R."/>
        </authorList>
    </citation>
    <scope>NUCLEOTIDE SEQUENCE</scope>
    <source>
        <strain evidence="2">B1-8020</strain>
    </source>
</reference>
<reference evidence="2" key="2">
    <citation type="journal article" date="2021" name="PeerJ">
        <title>Extensive microbial diversity within the chicken gut microbiome revealed by metagenomics and culture.</title>
        <authorList>
            <person name="Gilroy R."/>
            <person name="Ravi A."/>
            <person name="Getino M."/>
            <person name="Pursley I."/>
            <person name="Horton D.L."/>
            <person name="Alikhan N.F."/>
            <person name="Baker D."/>
            <person name="Gharbi K."/>
            <person name="Hall N."/>
            <person name="Watson M."/>
            <person name="Adriaenssens E.M."/>
            <person name="Foster-Nyarko E."/>
            <person name="Jarju S."/>
            <person name="Secka A."/>
            <person name="Antonio M."/>
            <person name="Oren A."/>
            <person name="Chaudhuri R.R."/>
            <person name="La Ragione R."/>
            <person name="Hildebrand F."/>
            <person name="Pallen M.J."/>
        </authorList>
    </citation>
    <scope>NUCLEOTIDE SEQUENCE</scope>
    <source>
        <strain evidence="2">B1-8020</strain>
    </source>
</reference>
<protein>
    <submittedName>
        <fullName evidence="2">Alpha-amylase</fullName>
    </submittedName>
</protein>
<dbReference type="EMBL" id="JADIMA010000035">
    <property type="protein sequence ID" value="MBO8472691.1"/>
    <property type="molecule type" value="Genomic_DNA"/>
</dbReference>
<dbReference type="Proteomes" id="UP000823604">
    <property type="component" value="Unassembled WGS sequence"/>
</dbReference>
<dbReference type="InterPro" id="IPR006047">
    <property type="entry name" value="GH13_cat_dom"/>
</dbReference>
<organism evidence="2 3">
    <name type="scientific">Candidatus Merdivivens pullicola</name>
    <dbReference type="NCBI Taxonomy" id="2840872"/>
    <lineage>
        <taxon>Bacteria</taxon>
        <taxon>Pseudomonadati</taxon>
        <taxon>Bacteroidota</taxon>
        <taxon>Bacteroidia</taxon>
        <taxon>Bacteroidales</taxon>
        <taxon>Muribaculaceae</taxon>
        <taxon>Muribaculaceae incertae sedis</taxon>
        <taxon>Candidatus Merdivivens</taxon>
    </lineage>
</organism>
<evidence type="ECO:0000259" key="1">
    <source>
        <dbReference type="SMART" id="SM00642"/>
    </source>
</evidence>
<accession>A0A9D9IJG1</accession>
<dbReference type="GO" id="GO:0009313">
    <property type="term" value="P:oligosaccharide catabolic process"/>
    <property type="evidence" value="ECO:0007669"/>
    <property type="project" value="TreeGrafter"/>
</dbReference>
<dbReference type="PANTHER" id="PTHR10357:SF205">
    <property type="entry name" value="O-GLYCOSYL HYDROLASE FAMILY 13"/>
    <property type="match status" value="1"/>
</dbReference>
<dbReference type="SMART" id="SM00642">
    <property type="entry name" value="Aamy"/>
    <property type="match status" value="1"/>
</dbReference>
<dbReference type="Pfam" id="PF00128">
    <property type="entry name" value="Alpha-amylase"/>
    <property type="match status" value="1"/>
</dbReference>
<proteinExistence type="predicted"/>
<sequence>MGKRIIYQVLPRYFGNRNDSCIPGGTLLENGCGKFSDITGAVLKRLSDDLKVTDIWFTGILDHATTVSCPGKPSSSFPVVKGRAGSPYAIRDYYDVAPYLADNPEERMAEFEQLIKRTHDAGLRAIIDFVPNHVAREYRSGINPFGKDDDTSLARDDGNDFLYIPGERLRLPEEIPHREEYREYPAKVTGNDCFSACPSINDWYDTVKLNYGTSRTDTWDKMADIIRFWAGKGIDGFRCDMVEMVPSDFFSWMIPAMKKEFGEKLCFIAEVYDMSRYREYSRAGFDLLYDKSGLYDKLRSITVSGASASGITGNWQFLGELQPKMLNFLENHDEQRVASDFFCGCAQKSFAALHVSLMFNTAPFMIYSGQEYGEKGMDAEGFSSVDGRSTIYDFWSIGTIRRALEGSSSEEEKAVLAKYKSLLSAVAGSPALSHGLTFDLCYANHGSAGFDPDRHFVFLRHVPGETKLIAANFSDIRADMRLKIPSHAFEYLSIPETGELNSGTEVRVEAGPWDGSVTTFGTPSK</sequence>